<reference evidence="1 2" key="1">
    <citation type="journal article" date="2014" name="Agronomy (Basel)">
        <title>A Draft Genome Sequence for Ensete ventricosum, the Drought-Tolerant Tree Against Hunger.</title>
        <authorList>
            <person name="Harrison J."/>
            <person name="Moore K.A."/>
            <person name="Paszkiewicz K."/>
            <person name="Jones T."/>
            <person name="Grant M."/>
            <person name="Ambacheew D."/>
            <person name="Muzemil S."/>
            <person name="Studholme D.J."/>
        </authorList>
    </citation>
    <scope>NUCLEOTIDE SEQUENCE [LARGE SCALE GENOMIC DNA]</scope>
</reference>
<proteinExistence type="predicted"/>
<comment type="caution">
    <text evidence="1">The sequence shown here is derived from an EMBL/GenBank/DDBJ whole genome shotgun (WGS) entry which is preliminary data.</text>
</comment>
<dbReference type="Proteomes" id="UP000287651">
    <property type="component" value="Unassembled WGS sequence"/>
</dbReference>
<sequence length="90" mass="9832">MHRVNAVGNSPGVGRELAEGIGSLLGWRKGVRQKKTETRRKIIKGSRKACREFAKGIGKLAGNTPGDRRKKTERLAVRMSETAGLTEVMS</sequence>
<name>A0A426X1U0_ENSVE</name>
<accession>A0A426X1U0</accession>
<gene>
    <name evidence="1" type="ORF">B296_00058327</name>
</gene>
<protein>
    <submittedName>
        <fullName evidence="1">Uncharacterized protein</fullName>
    </submittedName>
</protein>
<evidence type="ECO:0000313" key="1">
    <source>
        <dbReference type="EMBL" id="RRT33434.1"/>
    </source>
</evidence>
<dbReference type="AlphaFoldDB" id="A0A426X1U0"/>
<dbReference type="EMBL" id="AMZH03029017">
    <property type="protein sequence ID" value="RRT33434.1"/>
    <property type="molecule type" value="Genomic_DNA"/>
</dbReference>
<evidence type="ECO:0000313" key="2">
    <source>
        <dbReference type="Proteomes" id="UP000287651"/>
    </source>
</evidence>
<organism evidence="1 2">
    <name type="scientific">Ensete ventricosum</name>
    <name type="common">Abyssinian banana</name>
    <name type="synonym">Musa ensete</name>
    <dbReference type="NCBI Taxonomy" id="4639"/>
    <lineage>
        <taxon>Eukaryota</taxon>
        <taxon>Viridiplantae</taxon>
        <taxon>Streptophyta</taxon>
        <taxon>Embryophyta</taxon>
        <taxon>Tracheophyta</taxon>
        <taxon>Spermatophyta</taxon>
        <taxon>Magnoliopsida</taxon>
        <taxon>Liliopsida</taxon>
        <taxon>Zingiberales</taxon>
        <taxon>Musaceae</taxon>
        <taxon>Ensete</taxon>
    </lineage>
</organism>